<proteinExistence type="predicted"/>
<dbReference type="InterPro" id="IPR014347">
    <property type="entry name" value="Tautomerase/MIF_sf"/>
</dbReference>
<gene>
    <name evidence="1" type="ORF">DFP79_0436</name>
</gene>
<dbReference type="AlphaFoldDB" id="A0A4R6MD60"/>
<dbReference type="PANTHER" id="PTHR37950">
    <property type="entry name" value="4-HYDROXYPHENYLACETATE CATABOLISM PROTEIN"/>
    <property type="match status" value="1"/>
</dbReference>
<accession>A0A4R6MD60</accession>
<dbReference type="Proteomes" id="UP000294656">
    <property type="component" value="Unassembled WGS sequence"/>
</dbReference>
<keyword evidence="2" id="KW-1185">Reference proteome</keyword>
<evidence type="ECO:0000313" key="1">
    <source>
        <dbReference type="EMBL" id="TDO99454.1"/>
    </source>
</evidence>
<dbReference type="RefSeq" id="WP_133502313.1">
    <property type="nucleotide sequence ID" value="NZ_SNXC01000009.1"/>
</dbReference>
<dbReference type="OrthoDB" id="9814215at2"/>
<dbReference type="InterPro" id="IPR004220">
    <property type="entry name" value="5-COMe_2-OHmuconate_Isoase"/>
</dbReference>
<dbReference type="CDD" id="cd00580">
    <property type="entry name" value="CHMI"/>
    <property type="match status" value="1"/>
</dbReference>
<name>A0A4R6MD60_9GAMM</name>
<comment type="caution">
    <text evidence="1">The sequence shown here is derived from an EMBL/GenBank/DDBJ whole genome shotgun (WGS) entry which is preliminary data.</text>
</comment>
<organism evidence="1 2">
    <name type="scientific">Marinomonas balearica</name>
    <dbReference type="NCBI Taxonomy" id="491947"/>
    <lineage>
        <taxon>Bacteria</taxon>
        <taxon>Pseudomonadati</taxon>
        <taxon>Pseudomonadota</taxon>
        <taxon>Gammaproteobacteria</taxon>
        <taxon>Oceanospirillales</taxon>
        <taxon>Oceanospirillaceae</taxon>
        <taxon>Marinomonas</taxon>
    </lineage>
</organism>
<evidence type="ECO:0000313" key="2">
    <source>
        <dbReference type="Proteomes" id="UP000294656"/>
    </source>
</evidence>
<protein>
    <submittedName>
        <fullName evidence="1">5-carboxymethyl-2-hydroxymuconate isomerase</fullName>
    </submittedName>
</protein>
<dbReference type="Gene3D" id="3.30.429.10">
    <property type="entry name" value="Macrophage Migration Inhibitory Factor"/>
    <property type="match status" value="1"/>
</dbReference>
<reference evidence="1 2" key="1">
    <citation type="submission" date="2019-03" db="EMBL/GenBank/DDBJ databases">
        <title>Genomic Encyclopedia of Type Strains, Phase III (KMG-III): the genomes of soil and plant-associated and newly described type strains.</title>
        <authorList>
            <person name="Whitman W."/>
        </authorList>
    </citation>
    <scope>NUCLEOTIDE SEQUENCE [LARGE SCALE GENOMIC DNA]</scope>
    <source>
        <strain evidence="1 2">CECT 7378</strain>
    </source>
</reference>
<dbReference type="PANTHER" id="PTHR37950:SF1">
    <property type="entry name" value="4-HYDROXYPHENYLACETATE CATABOLISM PROTEIN"/>
    <property type="match status" value="1"/>
</dbReference>
<sequence>MPHCIVEYSQNLAQEVSPDDWLEAVKRGCLDSGLFEESDIKLRAAAFKNYMTGGQEDAFVHVVVKILDGRTQAQRAVLSESVLHQLTLLQVKQISLTVEVVEMESASYSKRVVLD</sequence>
<keyword evidence="1" id="KW-0413">Isomerase</keyword>
<dbReference type="SUPFAM" id="SSF55331">
    <property type="entry name" value="Tautomerase/MIF"/>
    <property type="match status" value="1"/>
</dbReference>
<dbReference type="EMBL" id="SNXC01000009">
    <property type="protein sequence ID" value="TDO99454.1"/>
    <property type="molecule type" value="Genomic_DNA"/>
</dbReference>
<dbReference type="Pfam" id="PF02962">
    <property type="entry name" value="CHMI"/>
    <property type="match status" value="1"/>
</dbReference>
<dbReference type="GO" id="GO:0008704">
    <property type="term" value="F:5-carboxymethyl-2-hydroxymuconate delta-isomerase activity"/>
    <property type="evidence" value="ECO:0007669"/>
    <property type="project" value="InterPro"/>
</dbReference>